<comment type="caution">
    <text evidence="3">The sequence shown here is derived from an EMBL/GenBank/DDBJ whole genome shotgun (WGS) entry which is preliminary data.</text>
</comment>
<proteinExistence type="predicted"/>
<evidence type="ECO:0000256" key="2">
    <source>
        <dbReference type="SAM" id="SignalP"/>
    </source>
</evidence>
<feature type="compositionally biased region" description="Low complexity" evidence="1">
    <location>
        <begin position="50"/>
        <end position="71"/>
    </location>
</feature>
<feature type="signal peptide" evidence="2">
    <location>
        <begin position="1"/>
        <end position="29"/>
    </location>
</feature>
<reference evidence="4" key="1">
    <citation type="journal article" date="2019" name="Int. J. Syst. Evol. Microbiol.">
        <title>The Global Catalogue of Microorganisms (GCM) 10K type strain sequencing project: providing services to taxonomists for standard genome sequencing and annotation.</title>
        <authorList>
            <consortium name="The Broad Institute Genomics Platform"/>
            <consortium name="The Broad Institute Genome Sequencing Center for Infectious Disease"/>
            <person name="Wu L."/>
            <person name="Ma J."/>
        </authorList>
    </citation>
    <scope>NUCLEOTIDE SEQUENCE [LARGE SCALE GENOMIC DNA]</scope>
    <source>
        <strain evidence="4">JCM 16902</strain>
    </source>
</reference>
<protein>
    <submittedName>
        <fullName evidence="3">Uncharacterized protein</fullName>
    </submittedName>
</protein>
<feature type="chain" id="PRO_5045553371" evidence="2">
    <location>
        <begin position="30"/>
        <end position="279"/>
    </location>
</feature>
<dbReference type="RefSeq" id="WP_231487294.1">
    <property type="nucleotide sequence ID" value="NZ_BAAAZO010000003.1"/>
</dbReference>
<name>A0ABP6ZIV8_9ACTN</name>
<sequence length="279" mass="27741">MISTRAAYTGRRRALSAMALLPAGLLTLAACSSPSATPVADATAGPAGVSTAKASSSATDDASSTSSSSTTTEDDAEPTADRKGCAAGGSDIPAGAGTAPAGDLDGDGQADQVWLADDGDTRLLGVKTASGAIFDTTFTNGGPGAGSAVANRLSDGSAIILLSTNRSAALYAVVDCKIVKTQNKNAQQYTFDLGFTGYGNGVACPAVDGKLYLAGYQADKSGGKAYTITRTRIDLSEGGARADNGTKTDLGDFAEGSATYRIAHSVGCGDVGTAKEPQS</sequence>
<feature type="region of interest" description="Disordered" evidence="1">
    <location>
        <begin position="36"/>
        <end position="111"/>
    </location>
</feature>
<dbReference type="PROSITE" id="PS51318">
    <property type="entry name" value="TAT"/>
    <property type="match status" value="1"/>
</dbReference>
<evidence type="ECO:0000313" key="4">
    <source>
        <dbReference type="Proteomes" id="UP001501074"/>
    </source>
</evidence>
<keyword evidence="2" id="KW-0732">Signal</keyword>
<dbReference type="Proteomes" id="UP001501074">
    <property type="component" value="Unassembled WGS sequence"/>
</dbReference>
<keyword evidence="4" id="KW-1185">Reference proteome</keyword>
<dbReference type="EMBL" id="BAAAZO010000003">
    <property type="protein sequence ID" value="GAA3610109.1"/>
    <property type="molecule type" value="Genomic_DNA"/>
</dbReference>
<feature type="compositionally biased region" description="Low complexity" evidence="1">
    <location>
        <begin position="101"/>
        <end position="111"/>
    </location>
</feature>
<organism evidence="3 4">
    <name type="scientific">Kineosporia mesophila</name>
    <dbReference type="NCBI Taxonomy" id="566012"/>
    <lineage>
        <taxon>Bacteria</taxon>
        <taxon>Bacillati</taxon>
        <taxon>Actinomycetota</taxon>
        <taxon>Actinomycetes</taxon>
        <taxon>Kineosporiales</taxon>
        <taxon>Kineosporiaceae</taxon>
        <taxon>Kineosporia</taxon>
    </lineage>
</organism>
<accession>A0ABP6ZIV8</accession>
<dbReference type="InterPro" id="IPR006311">
    <property type="entry name" value="TAT_signal"/>
</dbReference>
<evidence type="ECO:0000313" key="3">
    <source>
        <dbReference type="EMBL" id="GAA3610109.1"/>
    </source>
</evidence>
<evidence type="ECO:0000256" key="1">
    <source>
        <dbReference type="SAM" id="MobiDB-lite"/>
    </source>
</evidence>
<dbReference type="PROSITE" id="PS51257">
    <property type="entry name" value="PROKAR_LIPOPROTEIN"/>
    <property type="match status" value="1"/>
</dbReference>
<gene>
    <name evidence="3" type="ORF">GCM10022223_27790</name>
</gene>